<feature type="transmembrane region" description="Helical" evidence="6">
    <location>
        <begin position="123"/>
        <end position="143"/>
    </location>
</feature>
<gene>
    <name evidence="7" type="ORF">ACFQZM_08520</name>
</gene>
<protein>
    <submittedName>
        <fullName evidence="7">Cytochrome c oxidase assembly protein</fullName>
    </submittedName>
</protein>
<evidence type="ECO:0000256" key="2">
    <source>
        <dbReference type="ARBA" id="ARBA00022475"/>
    </source>
</evidence>
<dbReference type="InterPro" id="IPR019108">
    <property type="entry name" value="Caa3_assmbl_CtaG-rel"/>
</dbReference>
<comment type="subcellular location">
    <subcellularLocation>
        <location evidence="1">Cell membrane</location>
        <topology evidence="1">Multi-pass membrane protein</topology>
    </subcellularLocation>
</comment>
<dbReference type="Proteomes" id="UP001597063">
    <property type="component" value="Unassembled WGS sequence"/>
</dbReference>
<evidence type="ECO:0000313" key="7">
    <source>
        <dbReference type="EMBL" id="MFD0684536.1"/>
    </source>
</evidence>
<evidence type="ECO:0000256" key="5">
    <source>
        <dbReference type="ARBA" id="ARBA00023136"/>
    </source>
</evidence>
<keyword evidence="4 6" id="KW-1133">Transmembrane helix</keyword>
<feature type="transmembrane region" description="Helical" evidence="6">
    <location>
        <begin position="52"/>
        <end position="70"/>
    </location>
</feature>
<feature type="transmembrane region" description="Helical" evidence="6">
    <location>
        <begin position="189"/>
        <end position="210"/>
    </location>
</feature>
<keyword evidence="8" id="KW-1185">Reference proteome</keyword>
<feature type="transmembrane region" description="Helical" evidence="6">
    <location>
        <begin position="82"/>
        <end position="102"/>
    </location>
</feature>
<feature type="transmembrane region" description="Helical" evidence="6">
    <location>
        <begin position="230"/>
        <end position="251"/>
    </location>
</feature>
<evidence type="ECO:0000256" key="3">
    <source>
        <dbReference type="ARBA" id="ARBA00022692"/>
    </source>
</evidence>
<keyword evidence="3 6" id="KW-0812">Transmembrane</keyword>
<feature type="transmembrane region" description="Helical" evidence="6">
    <location>
        <begin position="20"/>
        <end position="40"/>
    </location>
</feature>
<evidence type="ECO:0000313" key="8">
    <source>
        <dbReference type="Proteomes" id="UP001597063"/>
    </source>
</evidence>
<sequence>MTHPHHEHGSGLDAIGHAETVLALGTAATVVAYLAAAGALRRRGDAWPWRWDTCFTAGGAALVVALLPLPGGEFTGHMIQHLLAGMVAPLLLVPARPFTLVLRTLRPGRPRRALLTLAHSPASWLLFPPLAALLDLGGLWVLYRTPLLAATHDRPLLHAAVHARMVAAGVLFTAAICQLDPVRHRWSPLTRGLTLLLAGAAHAVLAKTLYGTPPPGTAFRPDDLHTGAQLMYYAGDLVELALATVIAVHWYTATGRAHHRAVQSRVPPVPHP</sequence>
<name>A0ABW2XJ69_9ACTN</name>
<organism evidence="7 8">
    <name type="scientific">Actinomadura fibrosa</name>
    <dbReference type="NCBI Taxonomy" id="111802"/>
    <lineage>
        <taxon>Bacteria</taxon>
        <taxon>Bacillati</taxon>
        <taxon>Actinomycetota</taxon>
        <taxon>Actinomycetes</taxon>
        <taxon>Streptosporangiales</taxon>
        <taxon>Thermomonosporaceae</taxon>
        <taxon>Actinomadura</taxon>
    </lineage>
</organism>
<evidence type="ECO:0000256" key="1">
    <source>
        <dbReference type="ARBA" id="ARBA00004651"/>
    </source>
</evidence>
<dbReference type="RefSeq" id="WP_207399603.1">
    <property type="nucleotide sequence ID" value="NZ_CAACUY010000018.1"/>
</dbReference>
<proteinExistence type="predicted"/>
<feature type="transmembrane region" description="Helical" evidence="6">
    <location>
        <begin position="155"/>
        <end position="177"/>
    </location>
</feature>
<dbReference type="Pfam" id="PF09678">
    <property type="entry name" value="Caa3_CtaG"/>
    <property type="match status" value="1"/>
</dbReference>
<reference evidence="8" key="1">
    <citation type="journal article" date="2019" name="Int. J. Syst. Evol. Microbiol.">
        <title>The Global Catalogue of Microorganisms (GCM) 10K type strain sequencing project: providing services to taxonomists for standard genome sequencing and annotation.</title>
        <authorList>
            <consortium name="The Broad Institute Genomics Platform"/>
            <consortium name="The Broad Institute Genome Sequencing Center for Infectious Disease"/>
            <person name="Wu L."/>
            <person name="Ma J."/>
        </authorList>
    </citation>
    <scope>NUCLEOTIDE SEQUENCE [LARGE SCALE GENOMIC DNA]</scope>
    <source>
        <strain evidence="8">JCM 9371</strain>
    </source>
</reference>
<evidence type="ECO:0000256" key="4">
    <source>
        <dbReference type="ARBA" id="ARBA00022989"/>
    </source>
</evidence>
<keyword evidence="5 6" id="KW-0472">Membrane</keyword>
<accession>A0ABW2XJ69</accession>
<evidence type="ECO:0000256" key="6">
    <source>
        <dbReference type="SAM" id="Phobius"/>
    </source>
</evidence>
<comment type="caution">
    <text evidence="7">The sequence shown here is derived from an EMBL/GenBank/DDBJ whole genome shotgun (WGS) entry which is preliminary data.</text>
</comment>
<keyword evidence="2" id="KW-1003">Cell membrane</keyword>
<dbReference type="EMBL" id="JBHTGP010000003">
    <property type="protein sequence ID" value="MFD0684536.1"/>
    <property type="molecule type" value="Genomic_DNA"/>
</dbReference>